<name>A0A9P8SYJ0_9ASCO</name>
<evidence type="ECO:0000259" key="7">
    <source>
        <dbReference type="Pfam" id="PF22770"/>
    </source>
</evidence>
<dbReference type="Pfam" id="PF06978">
    <property type="entry name" value="POP1_N"/>
    <property type="match status" value="1"/>
</dbReference>
<evidence type="ECO:0000256" key="3">
    <source>
        <dbReference type="ARBA" id="ARBA00023242"/>
    </source>
</evidence>
<feature type="domain" description="POPLD" evidence="6">
    <location>
        <begin position="510"/>
        <end position="602"/>
    </location>
</feature>
<feature type="compositionally biased region" description="Basic and acidic residues" evidence="4">
    <location>
        <begin position="101"/>
        <end position="122"/>
    </location>
</feature>
<evidence type="ECO:0000256" key="1">
    <source>
        <dbReference type="ARBA" id="ARBA00004123"/>
    </source>
</evidence>
<evidence type="ECO:0000313" key="8">
    <source>
        <dbReference type="EMBL" id="KAH3659763.1"/>
    </source>
</evidence>
<reference evidence="8" key="2">
    <citation type="submission" date="2021-01" db="EMBL/GenBank/DDBJ databases">
        <authorList>
            <person name="Schikora-Tamarit M.A."/>
        </authorList>
    </citation>
    <scope>NUCLEOTIDE SEQUENCE</scope>
    <source>
        <strain evidence="8">NCAIM Y.01608</strain>
    </source>
</reference>
<keyword evidence="3" id="KW-0539">Nucleus</keyword>
<proteinExistence type="predicted"/>
<evidence type="ECO:0000259" key="5">
    <source>
        <dbReference type="Pfam" id="PF06978"/>
    </source>
</evidence>
<keyword evidence="9" id="KW-1185">Reference proteome</keyword>
<comment type="caution">
    <text evidence="8">The sequence shown here is derived from an EMBL/GenBank/DDBJ whole genome shotgun (WGS) entry which is preliminary data.</text>
</comment>
<evidence type="ECO:0000256" key="2">
    <source>
        <dbReference type="ARBA" id="ARBA00022694"/>
    </source>
</evidence>
<feature type="domain" description="Pop1 N-terminal" evidence="5">
    <location>
        <begin position="45"/>
        <end position="284"/>
    </location>
</feature>
<dbReference type="InterPro" id="IPR012590">
    <property type="entry name" value="POPLD_dom"/>
</dbReference>
<dbReference type="PANTHER" id="PTHR22731:SF3">
    <property type="entry name" value="RIBONUCLEASES P_MRP PROTEIN SUBUNIT POP1"/>
    <property type="match status" value="1"/>
</dbReference>
<dbReference type="GO" id="GO:0001682">
    <property type="term" value="P:tRNA 5'-leader removal"/>
    <property type="evidence" value="ECO:0007669"/>
    <property type="project" value="InterPro"/>
</dbReference>
<feature type="region of interest" description="Disordered" evidence="4">
    <location>
        <begin position="101"/>
        <end position="132"/>
    </location>
</feature>
<gene>
    <name evidence="8" type="ORF">OGATHE_005808</name>
</gene>
<evidence type="ECO:0000313" key="9">
    <source>
        <dbReference type="Proteomes" id="UP000788993"/>
    </source>
</evidence>
<sequence>MADFNQRRAKLYNSRLIRAEVSDPAFTAAKDPVTGVTAKLDVEKFVQSREFEIKEFELSKLRSRYSSATRVFQSLPRSMRRRTASHNVRRVPKRLRTRALREMGLSKKEPDGNETKGVDRQGRPSKAKHSRGRELYRLRRQEKLLRYAARLKLAGHLVDGERVNVRNVKMRAKLKALRDRIQELSQSAETPLNNVCGSVDWTGINERATIGKVSAVRYISRQREFKWLPTHVWHAKRAHMVKRWGWNIAYEPTMKCFRQTSRQSRTKGCIGFDTSFYTTIVLKGEGLGKVVGTLTNGKALLKKYVQNGRIWEGFVELDDELLCHSMVWWIKNGKECVLRIHPSVYDRTMDYLLSKRDDIEIQDSRYSIGSITVTGPQALCSLASIIHPSSEAVASQLFRQLSTLNSSAVPLGTTFGLFADDPRLWPRPTKPHTKPSDPLETIIQLQNGAGVEVSAVEALFSVEGRVASYAGQPSLKQLGRRRTPELVGRPIPKTDSDPSIPIVLAKLQCGFVLLTPWHWVLPFWHQLAHTPHFAIGGLKQLAQLEFEKGELSFADCAFTRAGFVEGLAKMEELEARWAKRPKSKRVNYDKLDEPGSPFGCDWRYLQLLRQKLKQVPPVEDYSGTEFTITQERVIRNKQDVFEAIEDQKEKDRLITALGKPVFTQLPIKLVGLTQQPDAASSRLPVVAVKFRMVNRGHPADNARIYAIPEESYLRWIEEAGKKTILGNTVPFGLECPGKEYLIGYATSATFNLAVGKGTGVGLIDAEVAYDLHTKNRHTFVVRNVASTACYLAEWTLVAV</sequence>
<protein>
    <submittedName>
        <fullName evidence="8">Uncharacterized protein</fullName>
    </submittedName>
</protein>
<dbReference type="GO" id="GO:0005655">
    <property type="term" value="C:nucleolar ribonuclease P complex"/>
    <property type="evidence" value="ECO:0007669"/>
    <property type="project" value="InterPro"/>
</dbReference>
<dbReference type="Proteomes" id="UP000788993">
    <property type="component" value="Unassembled WGS sequence"/>
</dbReference>
<dbReference type="EMBL" id="JAEUBD010001504">
    <property type="protein sequence ID" value="KAH3659763.1"/>
    <property type="molecule type" value="Genomic_DNA"/>
</dbReference>
<dbReference type="GO" id="GO:0000172">
    <property type="term" value="C:ribonuclease MRP complex"/>
    <property type="evidence" value="ECO:0007669"/>
    <property type="project" value="InterPro"/>
</dbReference>
<reference evidence="8" key="1">
    <citation type="journal article" date="2021" name="Open Biol.">
        <title>Shared evolutionary footprints suggest mitochondrial oxidative damage underlies multiple complex I losses in fungi.</title>
        <authorList>
            <person name="Schikora-Tamarit M.A."/>
            <person name="Marcet-Houben M."/>
            <person name="Nosek J."/>
            <person name="Gabaldon T."/>
        </authorList>
    </citation>
    <scope>NUCLEOTIDE SEQUENCE</scope>
    <source>
        <strain evidence="8">NCAIM Y.01608</strain>
    </source>
</reference>
<feature type="domain" description="POP1 C-terminal" evidence="7">
    <location>
        <begin position="741"/>
        <end position="796"/>
    </location>
</feature>
<organism evidence="8 9">
    <name type="scientific">Ogataea polymorpha</name>
    <dbReference type="NCBI Taxonomy" id="460523"/>
    <lineage>
        <taxon>Eukaryota</taxon>
        <taxon>Fungi</taxon>
        <taxon>Dikarya</taxon>
        <taxon>Ascomycota</taxon>
        <taxon>Saccharomycotina</taxon>
        <taxon>Pichiomycetes</taxon>
        <taxon>Pichiales</taxon>
        <taxon>Pichiaceae</taxon>
        <taxon>Ogataea</taxon>
    </lineage>
</organism>
<dbReference type="InterPro" id="IPR055079">
    <property type="entry name" value="POP1_C"/>
</dbReference>
<dbReference type="Pfam" id="PF08170">
    <property type="entry name" value="POPLD"/>
    <property type="match status" value="1"/>
</dbReference>
<accession>A0A9P8SYJ0</accession>
<dbReference type="AlphaFoldDB" id="A0A9P8SYJ0"/>
<comment type="subcellular location">
    <subcellularLocation>
        <location evidence="1">Nucleus</location>
    </subcellularLocation>
</comment>
<dbReference type="InterPro" id="IPR039182">
    <property type="entry name" value="Pop1"/>
</dbReference>
<dbReference type="InterPro" id="IPR009723">
    <property type="entry name" value="Pop1_N"/>
</dbReference>
<dbReference type="Pfam" id="PF22770">
    <property type="entry name" value="POP1_C"/>
    <property type="match status" value="1"/>
</dbReference>
<evidence type="ECO:0000259" key="6">
    <source>
        <dbReference type="Pfam" id="PF08170"/>
    </source>
</evidence>
<evidence type="ECO:0000256" key="4">
    <source>
        <dbReference type="SAM" id="MobiDB-lite"/>
    </source>
</evidence>
<keyword evidence="2" id="KW-0819">tRNA processing</keyword>
<dbReference type="PANTHER" id="PTHR22731">
    <property type="entry name" value="RIBONUCLEASES P/MRP PROTEIN SUBUNIT POP1"/>
    <property type="match status" value="1"/>
</dbReference>